<dbReference type="SMART" id="SM00460">
    <property type="entry name" value="TGc"/>
    <property type="match status" value="1"/>
</dbReference>
<comment type="caution">
    <text evidence="2">The sequence shown here is derived from an EMBL/GenBank/DDBJ whole genome shotgun (WGS) entry which is preliminary data.</text>
</comment>
<evidence type="ECO:0000259" key="1">
    <source>
        <dbReference type="SMART" id="SM00460"/>
    </source>
</evidence>
<dbReference type="EMBL" id="DTDJ01000051">
    <property type="protein sequence ID" value="HGL18388.1"/>
    <property type="molecule type" value="Genomic_DNA"/>
</dbReference>
<dbReference type="SUPFAM" id="SSF54001">
    <property type="entry name" value="Cysteine proteinases"/>
    <property type="match status" value="1"/>
</dbReference>
<dbReference type="PANTHER" id="PTHR38339">
    <property type="entry name" value="TRANSGLUTAMINASE DOMAIN PROTEIN"/>
    <property type="match status" value="1"/>
</dbReference>
<reference evidence="2" key="1">
    <citation type="journal article" date="2020" name="mSystems">
        <title>Genome- and Community-Level Interaction Insights into Carbon Utilization and Element Cycling Functions of Hydrothermarchaeota in Hydrothermal Sediment.</title>
        <authorList>
            <person name="Zhou Z."/>
            <person name="Liu Y."/>
            <person name="Xu W."/>
            <person name="Pan J."/>
            <person name="Luo Z.H."/>
            <person name="Li M."/>
        </authorList>
    </citation>
    <scope>NUCLEOTIDE SEQUENCE [LARGE SCALE GENOMIC DNA]</scope>
    <source>
        <strain evidence="2">SpSt-69</strain>
    </source>
</reference>
<proteinExistence type="predicted"/>
<dbReference type="Gene3D" id="3.10.620.30">
    <property type="match status" value="1"/>
</dbReference>
<dbReference type="AlphaFoldDB" id="A0A7V4E583"/>
<accession>A0A7V4E583</accession>
<dbReference type="PANTHER" id="PTHR38339:SF1">
    <property type="entry name" value="TRANSGLUTAMINASE-LIKE DOMAIN-CONTAINING PROTEIN"/>
    <property type="match status" value="1"/>
</dbReference>
<organism evidence="2">
    <name type="scientific">candidate division WOR-3 bacterium</name>
    <dbReference type="NCBI Taxonomy" id="2052148"/>
    <lineage>
        <taxon>Bacteria</taxon>
        <taxon>Bacteria division WOR-3</taxon>
    </lineage>
</organism>
<dbReference type="InterPro" id="IPR002931">
    <property type="entry name" value="Transglutaminase-like"/>
</dbReference>
<name>A0A7V4E583_UNCW3</name>
<gene>
    <name evidence="2" type="ORF">ENU66_08685</name>
</gene>
<feature type="domain" description="Transglutaminase-like" evidence="1">
    <location>
        <begin position="315"/>
        <end position="376"/>
    </location>
</feature>
<sequence length="449" mass="52990">MEFLLLGLPEEIRRAESSGNISLAQELIANWLLKDIPELHKKRLEFEKLRLERLRLYYPFPYDVALQEGKNLIANFTEEEFKSFIEKGVIDFIEIDEVKFFEKRFAYNLGFRFPEIKSRMKESEEQKKKREILEGRIKALMEGDNPKKWKVRAKITYKVKEPKGKRVRVWLPVPKESYFQREVKVLEFSHSNAAITPENSLQRTIFFEGRDTEEFFVSFEYITEEVWNQRLFENTLLGFKDLHSSHKTVDISDFLEEKPPHIIFTPLLRHLLDMILEGTESVIEKAFAIYDFVTSRVRYSYVKPYIYYDNIPQFVAENLVGDCGFQALLFITLCRIAGIPAHWQSGWYITPYEASPHDWAVIYLPEFGFVPVDLSFGGKDKGDRKRKAFYFGNLDGFRMVANDEFQEDFHPPTKFVREDPYDNQVGEAEYEDEKAFGEHKIEVLGFEEV</sequence>
<protein>
    <submittedName>
        <fullName evidence="2">Transglutaminase domain-containing protein</fullName>
    </submittedName>
</protein>
<dbReference type="InterPro" id="IPR038765">
    <property type="entry name" value="Papain-like_cys_pep_sf"/>
</dbReference>
<dbReference type="Pfam" id="PF01841">
    <property type="entry name" value="Transglut_core"/>
    <property type="match status" value="1"/>
</dbReference>
<evidence type="ECO:0000313" key="2">
    <source>
        <dbReference type="EMBL" id="HGL18388.1"/>
    </source>
</evidence>